<gene>
    <name evidence="1" type="ORF">ACFQV2_16800</name>
</gene>
<dbReference type="EMBL" id="JBHTEY010000004">
    <property type="protein sequence ID" value="MFC7614925.1"/>
    <property type="molecule type" value="Genomic_DNA"/>
</dbReference>
<reference evidence="2" key="1">
    <citation type="journal article" date="2019" name="Int. J. Syst. Evol. Microbiol.">
        <title>The Global Catalogue of Microorganisms (GCM) 10K type strain sequencing project: providing services to taxonomists for standard genome sequencing and annotation.</title>
        <authorList>
            <consortium name="The Broad Institute Genomics Platform"/>
            <consortium name="The Broad Institute Genome Sequencing Center for Infectious Disease"/>
            <person name="Wu L."/>
            <person name="Ma J."/>
        </authorList>
    </citation>
    <scope>NUCLEOTIDE SEQUENCE [LARGE SCALE GENOMIC DNA]</scope>
    <source>
        <strain evidence="2">JCM 17695</strain>
    </source>
</reference>
<comment type="caution">
    <text evidence="1">The sequence shown here is derived from an EMBL/GenBank/DDBJ whole genome shotgun (WGS) entry which is preliminary data.</text>
</comment>
<dbReference type="Gene3D" id="3.90.226.10">
    <property type="entry name" value="2-enoyl-CoA Hydratase, Chain A, domain 1"/>
    <property type="match status" value="1"/>
</dbReference>
<name>A0ABW2TME0_9PSEU</name>
<evidence type="ECO:0000313" key="1">
    <source>
        <dbReference type="EMBL" id="MFC7614925.1"/>
    </source>
</evidence>
<protein>
    <submittedName>
        <fullName evidence="1">Uncharacterized protein</fullName>
    </submittedName>
</protein>
<dbReference type="Proteomes" id="UP001596512">
    <property type="component" value="Unassembled WGS sequence"/>
</dbReference>
<evidence type="ECO:0000313" key="2">
    <source>
        <dbReference type="Proteomes" id="UP001596512"/>
    </source>
</evidence>
<keyword evidence="2" id="KW-1185">Reference proteome</keyword>
<organism evidence="1 2">
    <name type="scientific">Actinokineospora soli</name>
    <dbReference type="NCBI Taxonomy" id="1048753"/>
    <lineage>
        <taxon>Bacteria</taxon>
        <taxon>Bacillati</taxon>
        <taxon>Actinomycetota</taxon>
        <taxon>Actinomycetes</taxon>
        <taxon>Pseudonocardiales</taxon>
        <taxon>Pseudonocardiaceae</taxon>
        <taxon>Actinokineospora</taxon>
    </lineage>
</organism>
<proteinExistence type="predicted"/>
<sequence>MTGDCITGAQAAEWGLAVASAPVDELDAVTERLVEKITLMPVNQLMMVKLALNSALFAQGCRTRR</sequence>
<dbReference type="InterPro" id="IPR029045">
    <property type="entry name" value="ClpP/crotonase-like_dom_sf"/>
</dbReference>
<dbReference type="SUPFAM" id="SSF52096">
    <property type="entry name" value="ClpP/crotonase"/>
    <property type="match status" value="1"/>
</dbReference>
<accession>A0ABW2TME0</accession>